<accession>A0A0F5N280</accession>
<dbReference type="RefSeq" id="WP_046187847.1">
    <property type="nucleotide sequence ID" value="NZ_JACKUJ010000044.1"/>
</dbReference>
<dbReference type="Proteomes" id="UP000192327">
    <property type="component" value="Unassembled WGS sequence"/>
</dbReference>
<reference evidence="2 4" key="3">
    <citation type="submission" date="2016-12" db="EMBL/GenBank/DDBJ databases">
        <title>The new phylogeny of genus Mycobacterium.</title>
        <authorList>
            <person name="Tortoli E."/>
            <person name="Trovato A."/>
            <person name="Cirillo D.M."/>
        </authorList>
    </citation>
    <scope>NUCLEOTIDE SEQUENCE [LARGE SCALE GENOMIC DNA]</scope>
    <source>
        <strain evidence="2 4">DSM 44942</strain>
    </source>
</reference>
<gene>
    <name evidence="2" type="ORF">BST15_03015</name>
    <name evidence="1" type="ORF">WR43_01495</name>
</gene>
<dbReference type="PATRIC" id="fig|342002.3.peg.536"/>
<dbReference type="EMBL" id="LASW01000003">
    <property type="protein sequence ID" value="KKC01174.1"/>
    <property type="molecule type" value="Genomic_DNA"/>
</dbReference>
<dbReference type="OrthoDB" id="3692921at2"/>
<evidence type="ECO:0000313" key="1">
    <source>
        <dbReference type="EMBL" id="KKC01174.1"/>
    </source>
</evidence>
<keyword evidence="4" id="KW-1185">Reference proteome</keyword>
<protein>
    <submittedName>
        <fullName evidence="1">Uncharacterized protein</fullName>
    </submittedName>
</protein>
<sequence length="122" mass="13319">MPHENLESRVTALEVQVGDLRSRVRASEHDAAAARVLAGGADRDVGAIRGEIRDFQQATIGSFNALRADMVDGFRRVDEQFARVDNGFAEMRAKFDMTAAGQQRIVELIETVVDAQGDNSSV</sequence>
<reference evidence="1" key="2">
    <citation type="submission" date="2015-04" db="EMBL/GenBank/DDBJ databases">
        <title>Genome sequence of Mycobacterium arupense strain GUC1.</title>
        <authorList>
            <person name="Greninger A.L."/>
            <person name="Cunningham G."/>
            <person name="Chiu C.Y."/>
            <person name="Miller S."/>
        </authorList>
    </citation>
    <scope>NUCLEOTIDE SEQUENCE</scope>
    <source>
        <strain evidence="1">GUC1</strain>
    </source>
</reference>
<evidence type="ECO:0000313" key="2">
    <source>
        <dbReference type="EMBL" id="ORA00748.1"/>
    </source>
</evidence>
<dbReference type="Proteomes" id="UP000034416">
    <property type="component" value="Unassembled WGS sequence"/>
</dbReference>
<dbReference type="AlphaFoldDB" id="A0A0F5N280"/>
<name>A0A0F5N280_9MYCO</name>
<evidence type="ECO:0000313" key="4">
    <source>
        <dbReference type="Proteomes" id="UP000192327"/>
    </source>
</evidence>
<proteinExistence type="predicted"/>
<dbReference type="EMBL" id="MVHH01000003">
    <property type="protein sequence ID" value="ORA00748.1"/>
    <property type="molecule type" value="Genomic_DNA"/>
</dbReference>
<organism evidence="1 3">
    <name type="scientific">Mycolicibacter arupensis</name>
    <dbReference type="NCBI Taxonomy" id="342002"/>
    <lineage>
        <taxon>Bacteria</taxon>
        <taxon>Bacillati</taxon>
        <taxon>Actinomycetota</taxon>
        <taxon>Actinomycetes</taxon>
        <taxon>Mycobacteriales</taxon>
        <taxon>Mycobacteriaceae</taxon>
        <taxon>Mycolicibacter</taxon>
    </lineage>
</organism>
<reference evidence="3" key="1">
    <citation type="submission" date="2015-04" db="EMBL/GenBank/DDBJ databases">
        <title>Genome sequence of Mycobacterium arupense GUC1.</title>
        <authorList>
            <person name="Greninger A.L."/>
            <person name="Cunningham G."/>
            <person name="Chiu C.Y."/>
            <person name="Miller S."/>
        </authorList>
    </citation>
    <scope>NUCLEOTIDE SEQUENCE [LARGE SCALE GENOMIC DNA]</scope>
    <source>
        <strain evidence="3">GUC1</strain>
    </source>
</reference>
<evidence type="ECO:0000313" key="3">
    <source>
        <dbReference type="Proteomes" id="UP000034416"/>
    </source>
</evidence>
<comment type="caution">
    <text evidence="1">The sequence shown here is derived from an EMBL/GenBank/DDBJ whole genome shotgun (WGS) entry which is preliminary data.</text>
</comment>